<accession>A0A8C7LUY1</accession>
<evidence type="ECO:0000313" key="4">
    <source>
        <dbReference type="Ensembl" id="ENSOMYP00000002309.2"/>
    </source>
</evidence>
<dbReference type="Pfam" id="PF07303">
    <property type="entry name" value="Occludin_ELL"/>
    <property type="match status" value="1"/>
</dbReference>
<dbReference type="GO" id="GO:0031410">
    <property type="term" value="C:cytoplasmic vesicle"/>
    <property type="evidence" value="ECO:0007669"/>
    <property type="project" value="TreeGrafter"/>
</dbReference>
<evidence type="ECO:0000313" key="5">
    <source>
        <dbReference type="Proteomes" id="UP000694395"/>
    </source>
</evidence>
<reference evidence="4" key="3">
    <citation type="submission" date="2025-09" db="UniProtKB">
        <authorList>
            <consortium name="Ensembl"/>
        </authorList>
    </citation>
    <scope>IDENTIFICATION</scope>
</reference>
<dbReference type="InterPro" id="IPR010844">
    <property type="entry name" value="Occludin_ELL"/>
</dbReference>
<dbReference type="PANTHER" id="PTHR23288">
    <property type="entry name" value="OCCLUDIN AND RNA POLYMERASE II ELONGATION FACTOR ELL"/>
    <property type="match status" value="1"/>
</dbReference>
<comment type="similarity">
    <text evidence="1 2">Belongs to the ELL/occludin family.</text>
</comment>
<dbReference type="GO" id="GO:0016324">
    <property type="term" value="C:apical plasma membrane"/>
    <property type="evidence" value="ECO:0007669"/>
    <property type="project" value="TreeGrafter"/>
</dbReference>
<dbReference type="Ensembl" id="ENSOMYT00000002575.2">
    <property type="protein sequence ID" value="ENSOMYP00000002309.2"/>
    <property type="gene ID" value="ENSOMYG00000001222.2"/>
</dbReference>
<evidence type="ECO:0000256" key="2">
    <source>
        <dbReference type="PROSITE-ProRule" id="PRU01324"/>
    </source>
</evidence>
<dbReference type="PANTHER" id="PTHR23288:SF3">
    <property type="entry name" value="MARVEL DOMAIN-CONTAINING PROTEIN 2"/>
    <property type="match status" value="1"/>
</dbReference>
<evidence type="ECO:0000259" key="3">
    <source>
        <dbReference type="PROSITE" id="PS51980"/>
    </source>
</evidence>
<feature type="domain" description="OCEL" evidence="3">
    <location>
        <begin position="1"/>
        <end position="106"/>
    </location>
</feature>
<dbReference type="GeneTree" id="ENSGT00940000155771"/>
<dbReference type="GO" id="GO:0070830">
    <property type="term" value="P:bicellular tight junction assembly"/>
    <property type="evidence" value="ECO:0007669"/>
    <property type="project" value="TreeGrafter"/>
</dbReference>
<dbReference type="InterPro" id="IPR031176">
    <property type="entry name" value="ELL/occludin"/>
</dbReference>
<proteinExistence type="inferred from homology"/>
<dbReference type="GO" id="GO:0005923">
    <property type="term" value="C:bicellular tight junction"/>
    <property type="evidence" value="ECO:0007669"/>
    <property type="project" value="TreeGrafter"/>
</dbReference>
<keyword evidence="5" id="KW-1185">Reference proteome</keyword>
<dbReference type="SUPFAM" id="SSF144292">
    <property type="entry name" value="occludin/ELL-like"/>
    <property type="match status" value="1"/>
</dbReference>
<name>A0A8C7LUY1_ONCMY</name>
<dbReference type="AlphaFoldDB" id="A0A8C7LUY1"/>
<protein>
    <recommendedName>
        <fullName evidence="3">OCEL domain-containing protein</fullName>
    </recommendedName>
</protein>
<evidence type="ECO:0000256" key="1">
    <source>
        <dbReference type="ARBA" id="ARBA00009171"/>
    </source>
</evidence>
<reference evidence="4" key="2">
    <citation type="submission" date="2025-08" db="UniProtKB">
        <authorList>
            <consortium name="Ensembl"/>
        </authorList>
    </citation>
    <scope>IDENTIFICATION</scope>
</reference>
<organism evidence="4 5">
    <name type="scientific">Oncorhynchus mykiss</name>
    <name type="common">Rainbow trout</name>
    <name type="synonym">Salmo gairdneri</name>
    <dbReference type="NCBI Taxonomy" id="8022"/>
    <lineage>
        <taxon>Eukaryota</taxon>
        <taxon>Metazoa</taxon>
        <taxon>Chordata</taxon>
        <taxon>Craniata</taxon>
        <taxon>Vertebrata</taxon>
        <taxon>Euteleostomi</taxon>
        <taxon>Actinopterygii</taxon>
        <taxon>Neopterygii</taxon>
        <taxon>Teleostei</taxon>
        <taxon>Protacanthopterygii</taxon>
        <taxon>Salmoniformes</taxon>
        <taxon>Salmonidae</taxon>
        <taxon>Salmoninae</taxon>
        <taxon>Oncorhynchus</taxon>
    </lineage>
</organism>
<reference evidence="4" key="1">
    <citation type="submission" date="2020-07" db="EMBL/GenBank/DDBJ databases">
        <title>A long reads based de novo assembly of the rainbow trout Arlee double haploid line genome.</title>
        <authorList>
            <person name="Gao G."/>
            <person name="Palti Y."/>
        </authorList>
    </citation>
    <scope>NUCLEOTIDE SEQUENCE [LARGE SCALE GENOMIC DNA]</scope>
</reference>
<sequence length="112" mass="13646">YVYPTIRTEEERDQYKAVFKDQYSEYKKLHAEVQAMDLDTLQSFNNDLKMESWRQFTKVRMSLILLFSRPCCQDPTFPENRERCEYLKCKLSHIKHKISEYNKVMDWNNGFS</sequence>
<dbReference type="Proteomes" id="UP000694395">
    <property type="component" value="Chromosome 6"/>
</dbReference>
<dbReference type="PROSITE" id="PS51980">
    <property type="entry name" value="OCEL"/>
    <property type="match status" value="1"/>
</dbReference>
<dbReference type="Gene3D" id="6.10.140.340">
    <property type="match status" value="1"/>
</dbReference>